<organism evidence="1">
    <name type="scientific">bioreactor metagenome</name>
    <dbReference type="NCBI Taxonomy" id="1076179"/>
    <lineage>
        <taxon>unclassified sequences</taxon>
        <taxon>metagenomes</taxon>
        <taxon>ecological metagenomes</taxon>
    </lineage>
</organism>
<accession>A0A645HZE2</accession>
<proteinExistence type="predicted"/>
<comment type="caution">
    <text evidence="1">The sequence shown here is derived from an EMBL/GenBank/DDBJ whole genome shotgun (WGS) entry which is preliminary data.</text>
</comment>
<protein>
    <submittedName>
        <fullName evidence="1">Uncharacterized protein</fullName>
    </submittedName>
</protein>
<evidence type="ECO:0000313" key="1">
    <source>
        <dbReference type="EMBL" id="MPN44421.1"/>
    </source>
</evidence>
<reference evidence="1" key="1">
    <citation type="submission" date="2019-08" db="EMBL/GenBank/DDBJ databases">
        <authorList>
            <person name="Kucharzyk K."/>
            <person name="Murdoch R.W."/>
            <person name="Higgins S."/>
            <person name="Loffler F."/>
        </authorList>
    </citation>
    <scope>NUCLEOTIDE SEQUENCE</scope>
</reference>
<dbReference type="AlphaFoldDB" id="A0A645HZE2"/>
<sequence>MRTLNAILLLLAIGSQPSVASAADKAFVGVFEGTGRACSGALFVRSKTLEWNSTYSTCKSTRYEILEQKVSDGHERIVFRLKNRSKQCRFEVVEVEHVSDYNWNVSGYPNLESYEKRNFPDWKDSPLPERQTFSCPMTK</sequence>
<dbReference type="EMBL" id="VSSQ01103538">
    <property type="protein sequence ID" value="MPN44421.1"/>
    <property type="molecule type" value="Genomic_DNA"/>
</dbReference>
<name>A0A645HZE2_9ZZZZ</name>
<gene>
    <name evidence="1" type="ORF">SDC9_191986</name>
</gene>